<comment type="similarity">
    <text evidence="4 11">Belongs to the mannose-6-phosphate isomerase type 1 family.</text>
</comment>
<evidence type="ECO:0000259" key="16">
    <source>
        <dbReference type="Pfam" id="PF20512"/>
    </source>
</evidence>
<evidence type="ECO:0000256" key="2">
    <source>
        <dbReference type="ARBA" id="ARBA00002564"/>
    </source>
</evidence>
<accession>A0A316UZ44</accession>
<proteinExistence type="inferred from homology"/>
<keyword evidence="8 10" id="KW-0862">Zinc</keyword>
<feature type="domain" description="Phosphomannose isomerase type I C-terminal" evidence="14">
    <location>
        <begin position="449"/>
        <end position="492"/>
    </location>
</feature>
<dbReference type="InterPro" id="IPR018050">
    <property type="entry name" value="Pmannose_isomerase-type1_CS"/>
</dbReference>
<sequence>MSSPSAASGSGTSNGDGGANGKIEQYGPAGPFGAVFQIIPGVQNYDWGIEGKKGSLVAVYGEATEQLGMKIEDDKPYAELWMGTHPTLPSTIVPPPNCPRPPPSGTFISLSSYLNRHSSLLGDKVVKKYGDGLTRNGGVDGPDGKKKDQGALPFLFKILSAGKALSIQAHPDKDLAKRLHAEKPKSYKDDNHKPEMAIALTPFRGFCGFRPLGEIVHFLSVVPEFHALVDPSDAFLSEVEYASKPTSGTTEQETKQWLRKIFEPLMKAKMTDVKKRTMGIAQRYASALASGSAKDLEVDESLAKLVCTLNEQFPGDVGVFCSFVLNVVRMQPGQAMFLKANEPHAYIEGNIVECMAASDNVVRAGLTPKERDVDVLVDMLTYSSGGPDKQLMKPRPWLPAKGSKTREAYGVAAEGKEDDDEAIAAVELPLDVASPSAAKRDEPLASLPSLLYDPPIDEFSVAVTRLRPGQAEKQRAVQGPSLLILTAGKGKLRTVSAEGEDQREFDMDKPGKVFFVGAGQEVEISADESGDEGAAAGSLSVFRAFVEVAE</sequence>
<dbReference type="AlphaFoldDB" id="A0A316UZ44"/>
<organism evidence="17 18">
    <name type="scientific">Jaminaea rosea</name>
    <dbReference type="NCBI Taxonomy" id="1569628"/>
    <lineage>
        <taxon>Eukaryota</taxon>
        <taxon>Fungi</taxon>
        <taxon>Dikarya</taxon>
        <taxon>Basidiomycota</taxon>
        <taxon>Ustilaginomycotina</taxon>
        <taxon>Exobasidiomycetes</taxon>
        <taxon>Microstromatales</taxon>
        <taxon>Microstromatales incertae sedis</taxon>
        <taxon>Jaminaea</taxon>
    </lineage>
</organism>
<evidence type="ECO:0000259" key="14">
    <source>
        <dbReference type="Pfam" id="PF01238"/>
    </source>
</evidence>
<evidence type="ECO:0000259" key="15">
    <source>
        <dbReference type="Pfam" id="PF20511"/>
    </source>
</evidence>
<feature type="domain" description="Phosphomannose isomerase type I catalytic" evidence="15">
    <location>
        <begin position="145"/>
        <end position="212"/>
    </location>
</feature>
<dbReference type="PROSITE" id="PS00965">
    <property type="entry name" value="PMI_I_1"/>
    <property type="match status" value="1"/>
</dbReference>
<dbReference type="InterPro" id="IPR014710">
    <property type="entry name" value="RmlC-like_jellyroll"/>
</dbReference>
<evidence type="ECO:0000256" key="9">
    <source>
        <dbReference type="ARBA" id="ARBA00023235"/>
    </source>
</evidence>
<dbReference type="UniPathway" id="UPA00126">
    <property type="reaction ID" value="UER00423"/>
</dbReference>
<evidence type="ECO:0000256" key="3">
    <source>
        <dbReference type="ARBA" id="ARBA00004666"/>
    </source>
</evidence>
<dbReference type="RefSeq" id="XP_025365094.1">
    <property type="nucleotide sequence ID" value="XM_025508610.1"/>
</dbReference>
<feature type="domain" description="Phosphomannose isomerase type I helical insertion" evidence="16">
    <location>
        <begin position="250"/>
        <end position="325"/>
    </location>
</feature>
<dbReference type="GO" id="GO:0004476">
    <property type="term" value="F:mannose-6-phosphate isomerase activity"/>
    <property type="evidence" value="ECO:0007669"/>
    <property type="project" value="UniProtKB-EC"/>
</dbReference>
<evidence type="ECO:0000256" key="13">
    <source>
        <dbReference type="SAM" id="MobiDB-lite"/>
    </source>
</evidence>
<feature type="region of interest" description="Disordered" evidence="13">
    <location>
        <begin position="1"/>
        <end position="24"/>
    </location>
</feature>
<dbReference type="GeneID" id="37030433"/>
<name>A0A316UZ44_9BASI</name>
<evidence type="ECO:0000256" key="10">
    <source>
        <dbReference type="RuleBase" id="RU000611"/>
    </source>
</evidence>
<keyword evidence="7" id="KW-0479">Metal-binding</keyword>
<dbReference type="GO" id="GO:0005829">
    <property type="term" value="C:cytosol"/>
    <property type="evidence" value="ECO:0007669"/>
    <property type="project" value="TreeGrafter"/>
</dbReference>
<dbReference type="GO" id="GO:0005975">
    <property type="term" value="P:carbohydrate metabolic process"/>
    <property type="evidence" value="ECO:0007669"/>
    <property type="project" value="InterPro"/>
</dbReference>
<dbReference type="Gene3D" id="1.10.441.10">
    <property type="entry name" value="Phosphomannose Isomerase, domain 2"/>
    <property type="match status" value="1"/>
</dbReference>
<dbReference type="InterPro" id="IPR046457">
    <property type="entry name" value="PMI_typeI_cat"/>
</dbReference>
<evidence type="ECO:0000313" key="17">
    <source>
        <dbReference type="EMBL" id="PWN30482.1"/>
    </source>
</evidence>
<comment type="catalytic activity">
    <reaction evidence="1 10">
        <text>D-mannose 6-phosphate = D-fructose 6-phosphate</text>
        <dbReference type="Rhea" id="RHEA:12356"/>
        <dbReference type="ChEBI" id="CHEBI:58735"/>
        <dbReference type="ChEBI" id="CHEBI:61527"/>
        <dbReference type="EC" id="5.3.1.8"/>
    </reaction>
</comment>
<dbReference type="Proteomes" id="UP000245884">
    <property type="component" value="Unassembled WGS sequence"/>
</dbReference>
<dbReference type="NCBIfam" id="TIGR00218">
    <property type="entry name" value="manA"/>
    <property type="match status" value="1"/>
</dbReference>
<dbReference type="PRINTS" id="PR00714">
    <property type="entry name" value="MAN6PISMRASE"/>
</dbReference>
<keyword evidence="9 10" id="KW-0413">Isomerase</keyword>
<dbReference type="Gene3D" id="2.60.120.10">
    <property type="entry name" value="Jelly Rolls"/>
    <property type="match status" value="2"/>
</dbReference>
<evidence type="ECO:0000256" key="4">
    <source>
        <dbReference type="ARBA" id="ARBA00010772"/>
    </source>
</evidence>
<evidence type="ECO:0000256" key="12">
    <source>
        <dbReference type="RuleBase" id="RU004248"/>
    </source>
</evidence>
<comment type="cofactor">
    <cofactor evidence="10">
        <name>Zn(2+)</name>
        <dbReference type="ChEBI" id="CHEBI:29105"/>
    </cofactor>
    <text evidence="10">Binds 1 zinc ion per subunit.</text>
</comment>
<feature type="domain" description="Phosphomannose isomerase type I catalytic" evidence="15">
    <location>
        <begin position="35"/>
        <end position="92"/>
    </location>
</feature>
<dbReference type="Pfam" id="PF20512">
    <property type="entry name" value="PMI_typeI_hel"/>
    <property type="match status" value="1"/>
</dbReference>
<dbReference type="Pfam" id="PF01238">
    <property type="entry name" value="PMI_typeI_C"/>
    <property type="match status" value="1"/>
</dbReference>
<dbReference type="InterPro" id="IPR046458">
    <property type="entry name" value="PMI_typeI_hel"/>
</dbReference>
<protein>
    <recommendedName>
        <fullName evidence="6 10">Mannose-6-phosphate isomerase</fullName>
        <ecNumber evidence="5 10">5.3.1.8</ecNumber>
    </recommendedName>
</protein>
<evidence type="ECO:0000256" key="11">
    <source>
        <dbReference type="RuleBase" id="RU004189"/>
    </source>
</evidence>
<dbReference type="InterPro" id="IPR001250">
    <property type="entry name" value="Man6P_Isoase-1"/>
</dbReference>
<keyword evidence="18" id="KW-1185">Reference proteome</keyword>
<dbReference type="STRING" id="1569628.A0A316UZ44"/>
<dbReference type="EC" id="5.3.1.8" evidence="5 10"/>
<dbReference type="PANTHER" id="PTHR10309">
    <property type="entry name" value="MANNOSE-6-PHOSPHATE ISOMERASE"/>
    <property type="match status" value="1"/>
</dbReference>
<dbReference type="EMBL" id="KZ819662">
    <property type="protein sequence ID" value="PWN30482.1"/>
    <property type="molecule type" value="Genomic_DNA"/>
</dbReference>
<dbReference type="PANTHER" id="PTHR10309:SF0">
    <property type="entry name" value="MANNOSE-6-PHOSPHATE ISOMERASE"/>
    <property type="match status" value="1"/>
</dbReference>
<evidence type="ECO:0000256" key="8">
    <source>
        <dbReference type="ARBA" id="ARBA00022833"/>
    </source>
</evidence>
<dbReference type="GO" id="GO:0009298">
    <property type="term" value="P:GDP-mannose biosynthetic process"/>
    <property type="evidence" value="ECO:0007669"/>
    <property type="project" value="UniProtKB-UniPathway"/>
</dbReference>
<dbReference type="InterPro" id="IPR046456">
    <property type="entry name" value="PMI_typeI_C"/>
</dbReference>
<dbReference type="PROSITE" id="PS00966">
    <property type="entry name" value="PMI_I_2"/>
    <property type="match status" value="1"/>
</dbReference>
<comment type="function">
    <text evidence="2">Involved in the synthesis of the GDP-mannose and dolichol-phosphate-mannose required for a number of critical mannosyl transfer reactions.</text>
</comment>
<evidence type="ECO:0000256" key="7">
    <source>
        <dbReference type="ARBA" id="ARBA00022723"/>
    </source>
</evidence>
<evidence type="ECO:0000313" key="18">
    <source>
        <dbReference type="Proteomes" id="UP000245884"/>
    </source>
</evidence>
<evidence type="ECO:0000256" key="6">
    <source>
        <dbReference type="ARBA" id="ARBA00018236"/>
    </source>
</evidence>
<evidence type="ECO:0000256" key="5">
    <source>
        <dbReference type="ARBA" id="ARBA00011956"/>
    </source>
</evidence>
<dbReference type="CDD" id="cd07011">
    <property type="entry name" value="cupin_PMI_type_I_N"/>
    <property type="match status" value="1"/>
</dbReference>
<dbReference type="OrthoDB" id="6605218at2759"/>
<reference evidence="17 18" key="1">
    <citation type="journal article" date="2018" name="Mol. Biol. Evol.">
        <title>Broad Genomic Sampling Reveals a Smut Pathogenic Ancestry of the Fungal Clade Ustilaginomycotina.</title>
        <authorList>
            <person name="Kijpornyongpan T."/>
            <person name="Mondo S.J."/>
            <person name="Barry K."/>
            <person name="Sandor L."/>
            <person name="Lee J."/>
            <person name="Lipzen A."/>
            <person name="Pangilinan J."/>
            <person name="LaButti K."/>
            <person name="Hainaut M."/>
            <person name="Henrissat B."/>
            <person name="Grigoriev I.V."/>
            <person name="Spatafora J.W."/>
            <person name="Aime M.C."/>
        </authorList>
    </citation>
    <scope>NUCLEOTIDE SEQUENCE [LARGE SCALE GENOMIC DNA]</scope>
    <source>
        <strain evidence="17 18">MCA 5214</strain>
    </source>
</reference>
<dbReference type="GO" id="GO:0008270">
    <property type="term" value="F:zinc ion binding"/>
    <property type="evidence" value="ECO:0007669"/>
    <property type="project" value="InterPro"/>
</dbReference>
<feature type="compositionally biased region" description="Low complexity" evidence="13">
    <location>
        <begin position="1"/>
        <end position="11"/>
    </location>
</feature>
<dbReference type="Pfam" id="PF20511">
    <property type="entry name" value="PMI_typeI_cat"/>
    <property type="match status" value="2"/>
</dbReference>
<dbReference type="InterPro" id="IPR011051">
    <property type="entry name" value="RmlC_Cupin_sf"/>
</dbReference>
<dbReference type="InterPro" id="IPR016305">
    <property type="entry name" value="Mannose-6-P_Isomerase"/>
</dbReference>
<gene>
    <name evidence="17" type="ORF">BDZ90DRAFT_263571</name>
</gene>
<evidence type="ECO:0000256" key="1">
    <source>
        <dbReference type="ARBA" id="ARBA00000757"/>
    </source>
</evidence>
<comment type="pathway">
    <text evidence="3 12">Nucleotide-sugar biosynthesis; GDP-alpha-D-mannose biosynthesis; alpha-D-mannose 1-phosphate from D-fructose 6-phosphate: step 1/2.</text>
</comment>
<dbReference type="SUPFAM" id="SSF51182">
    <property type="entry name" value="RmlC-like cupins"/>
    <property type="match status" value="2"/>
</dbReference>